<dbReference type="PANTHER" id="PTHR46205">
    <property type="entry name" value="LOQUACIOUS, ISOFORM B"/>
    <property type="match status" value="1"/>
</dbReference>
<feature type="domain" description="DRBM" evidence="3">
    <location>
        <begin position="9"/>
        <end position="76"/>
    </location>
</feature>
<dbReference type="InterPro" id="IPR051247">
    <property type="entry name" value="RLC_Component"/>
</dbReference>
<dbReference type="EMBL" id="CM014101">
    <property type="protein sequence ID" value="TKS92498.1"/>
    <property type="molecule type" value="Genomic_DNA"/>
</dbReference>
<dbReference type="AlphaFoldDB" id="A0A4U5VUS9"/>
<dbReference type="EMBL" id="ML240892">
    <property type="protein sequence ID" value="TKS65580.1"/>
    <property type="molecule type" value="Genomic_DNA"/>
</dbReference>
<dbReference type="PROSITE" id="PS50137">
    <property type="entry name" value="DS_RBD"/>
    <property type="match status" value="2"/>
</dbReference>
<organism evidence="5 6">
    <name type="scientific">Collichthys lucidus</name>
    <name type="common">Big head croaker</name>
    <name type="synonym">Sciaena lucida</name>
    <dbReference type="NCBI Taxonomy" id="240159"/>
    <lineage>
        <taxon>Eukaryota</taxon>
        <taxon>Metazoa</taxon>
        <taxon>Chordata</taxon>
        <taxon>Craniata</taxon>
        <taxon>Vertebrata</taxon>
        <taxon>Euteleostomi</taxon>
        <taxon>Actinopterygii</taxon>
        <taxon>Neopterygii</taxon>
        <taxon>Teleostei</taxon>
        <taxon>Neoteleostei</taxon>
        <taxon>Acanthomorphata</taxon>
        <taxon>Eupercaria</taxon>
        <taxon>Sciaenidae</taxon>
        <taxon>Collichthys</taxon>
    </lineage>
</organism>
<evidence type="ECO:0000256" key="1">
    <source>
        <dbReference type="ARBA" id="ARBA00022884"/>
    </source>
</evidence>
<reference evidence="5 6" key="1">
    <citation type="submission" date="2019-01" db="EMBL/GenBank/DDBJ databases">
        <title>Genome Assembly of Collichthys lucidus.</title>
        <authorList>
            <person name="Cai M."/>
            <person name="Xiao S."/>
        </authorList>
    </citation>
    <scope>NUCLEOTIDE SEQUENCE [LARGE SCALE GENOMIC DNA]</scope>
    <source>
        <strain evidence="5">JT15FE1705JMU</strain>
        <tissue evidence="5">Muscle</tissue>
    </source>
</reference>
<keyword evidence="5" id="KW-0418">Kinase</keyword>
<dbReference type="SUPFAM" id="SSF54768">
    <property type="entry name" value="dsRNA-binding domain-like"/>
    <property type="match status" value="2"/>
</dbReference>
<proteinExistence type="predicted"/>
<feature type="domain" description="DRBM" evidence="3">
    <location>
        <begin position="97"/>
        <end position="171"/>
    </location>
</feature>
<dbReference type="GO" id="GO:0070920">
    <property type="term" value="P:regulation of regulatory ncRNA processing"/>
    <property type="evidence" value="ECO:0007669"/>
    <property type="project" value="TreeGrafter"/>
</dbReference>
<evidence type="ECO:0000259" key="3">
    <source>
        <dbReference type="PROSITE" id="PS50137"/>
    </source>
</evidence>
<dbReference type="PANTHER" id="PTHR46205:SF3">
    <property type="entry name" value="LOQUACIOUS, ISOFORM B"/>
    <property type="match status" value="1"/>
</dbReference>
<dbReference type="Proteomes" id="UP000298787">
    <property type="component" value="Chromosome 24"/>
</dbReference>
<evidence type="ECO:0000313" key="6">
    <source>
        <dbReference type="Proteomes" id="UP000298787"/>
    </source>
</evidence>
<dbReference type="GO" id="GO:0005737">
    <property type="term" value="C:cytoplasm"/>
    <property type="evidence" value="ECO:0007669"/>
    <property type="project" value="TreeGrafter"/>
</dbReference>
<dbReference type="GO" id="GO:0005634">
    <property type="term" value="C:nucleus"/>
    <property type="evidence" value="ECO:0007669"/>
    <property type="project" value="TreeGrafter"/>
</dbReference>
<name>A0A4U5VUS9_COLLU</name>
<dbReference type="GO" id="GO:0016301">
    <property type="term" value="F:kinase activity"/>
    <property type="evidence" value="ECO:0007669"/>
    <property type="project" value="UniProtKB-KW"/>
</dbReference>
<dbReference type="CDD" id="cd00048">
    <property type="entry name" value="DSRM_SF"/>
    <property type="match status" value="1"/>
</dbReference>
<evidence type="ECO:0000313" key="5">
    <source>
        <dbReference type="EMBL" id="TKS92498.1"/>
    </source>
</evidence>
<dbReference type="SMART" id="SM00358">
    <property type="entry name" value="DSRM"/>
    <property type="match status" value="2"/>
</dbReference>
<keyword evidence="6" id="KW-1185">Reference proteome</keyword>
<dbReference type="Pfam" id="PF00035">
    <property type="entry name" value="dsrm"/>
    <property type="match status" value="2"/>
</dbReference>
<dbReference type="GO" id="GO:0035197">
    <property type="term" value="F:siRNA binding"/>
    <property type="evidence" value="ECO:0007669"/>
    <property type="project" value="TreeGrafter"/>
</dbReference>
<protein>
    <submittedName>
        <fullName evidence="5">A-dependent protein kinase activator</fullName>
    </submittedName>
</protein>
<dbReference type="InterPro" id="IPR014720">
    <property type="entry name" value="dsRBD_dom"/>
</dbReference>
<evidence type="ECO:0000313" key="4">
    <source>
        <dbReference type="EMBL" id="TKS65580.1"/>
    </source>
</evidence>
<dbReference type="GO" id="GO:0030422">
    <property type="term" value="P:siRNA processing"/>
    <property type="evidence" value="ECO:0007669"/>
    <property type="project" value="TreeGrafter"/>
</dbReference>
<dbReference type="GO" id="GO:0070578">
    <property type="term" value="C:RISC-loading complex"/>
    <property type="evidence" value="ECO:0007669"/>
    <property type="project" value="TreeGrafter"/>
</dbReference>
<dbReference type="Gene3D" id="3.30.160.20">
    <property type="match status" value="2"/>
</dbReference>
<accession>A0A4U5VUS9</accession>
<keyword evidence="1 2" id="KW-0694">RNA-binding</keyword>
<evidence type="ECO:0000256" key="2">
    <source>
        <dbReference type="PROSITE-ProRule" id="PRU00266"/>
    </source>
</evidence>
<sequence length="184" mass="20529">MAPGLNEMNWLVVLKEYADKKKVSCHYDDMRSSGPQHDLTFHVKINLGTFTAEGTGKTKKAAKAHAAQLLMELINPGGNNPQGDISMRKGDQRGNANFVGELQEFCQQKKWSLPVYEEEAGQSSWRTCRCKVRLPMEEYRGSVSIHVKGSGKTKRVAKERAAENALDLVQLFARAIASEPQRPI</sequence>
<keyword evidence="5" id="KW-0808">Transferase</keyword>
<dbReference type="STRING" id="240159.A0A4U5VUS9"/>
<dbReference type="GO" id="GO:0003725">
    <property type="term" value="F:double-stranded RNA binding"/>
    <property type="evidence" value="ECO:0007669"/>
    <property type="project" value="TreeGrafter"/>
</dbReference>
<dbReference type="GO" id="GO:0016442">
    <property type="term" value="C:RISC complex"/>
    <property type="evidence" value="ECO:0007669"/>
    <property type="project" value="TreeGrafter"/>
</dbReference>
<gene>
    <name evidence="5" type="ORF">D9C73_027516</name>
    <name evidence="4" type="ORF">D9C73_028405</name>
</gene>